<comment type="subcellular location">
    <subcellularLocation>
        <location evidence="1 10">Cell inner membrane</location>
        <topology evidence="1 10">Single-pass membrane protein</topology>
        <orientation evidence="1 10">Periplasmic side</orientation>
    </subcellularLocation>
</comment>
<evidence type="ECO:0000313" key="14">
    <source>
        <dbReference type="Proteomes" id="UP000264753"/>
    </source>
</evidence>
<dbReference type="Gene3D" id="3.30.1150.10">
    <property type="match status" value="1"/>
</dbReference>
<dbReference type="PANTHER" id="PTHR33446:SF2">
    <property type="entry name" value="PROTEIN TONB"/>
    <property type="match status" value="1"/>
</dbReference>
<reference evidence="13 14" key="1">
    <citation type="journal article" date="2018" name="Nat. Biotechnol.">
        <title>A standardized bacterial taxonomy based on genome phylogeny substantially revises the tree of life.</title>
        <authorList>
            <person name="Parks D.H."/>
            <person name="Chuvochina M."/>
            <person name="Waite D.W."/>
            <person name="Rinke C."/>
            <person name="Skarshewski A."/>
            <person name="Chaumeil P.A."/>
            <person name="Hugenholtz P."/>
        </authorList>
    </citation>
    <scope>NUCLEOTIDE SEQUENCE [LARGE SCALE GENOMIC DNA]</scope>
    <source>
        <strain evidence="13">UBA8707</strain>
    </source>
</reference>
<feature type="compositionally biased region" description="Basic and acidic residues" evidence="11">
    <location>
        <begin position="167"/>
        <end position="182"/>
    </location>
</feature>
<dbReference type="GO" id="GO:0030288">
    <property type="term" value="C:outer membrane-bounded periplasmic space"/>
    <property type="evidence" value="ECO:0007669"/>
    <property type="project" value="InterPro"/>
</dbReference>
<accession>A0A358HYL4</accession>
<dbReference type="InterPro" id="IPR003538">
    <property type="entry name" value="TonB"/>
</dbReference>
<dbReference type="Proteomes" id="UP000264753">
    <property type="component" value="Unassembled WGS sequence"/>
</dbReference>
<dbReference type="GO" id="GO:0098797">
    <property type="term" value="C:plasma membrane protein complex"/>
    <property type="evidence" value="ECO:0007669"/>
    <property type="project" value="TreeGrafter"/>
</dbReference>
<evidence type="ECO:0000256" key="2">
    <source>
        <dbReference type="ARBA" id="ARBA00006555"/>
    </source>
</evidence>
<keyword evidence="6" id="KW-0812">Transmembrane</keyword>
<evidence type="ECO:0000256" key="9">
    <source>
        <dbReference type="ARBA" id="ARBA00023136"/>
    </source>
</evidence>
<feature type="domain" description="TonB C-terminal" evidence="12">
    <location>
        <begin position="232"/>
        <end position="323"/>
    </location>
</feature>
<name>A0A358HYL4_9PROT</name>
<dbReference type="GO" id="GO:0015891">
    <property type="term" value="P:siderophore transport"/>
    <property type="evidence" value="ECO:0007669"/>
    <property type="project" value="InterPro"/>
</dbReference>
<comment type="function">
    <text evidence="10">Interacts with outer membrane receptor proteins that carry out high-affinity binding and energy dependent uptake into the periplasmic space of specific substrates. It could act to transduce energy from the cytoplasmic membrane to specific energy-requiring processes in the outer membrane, resulting in the release into the periplasm of ligands bound by these outer membrane proteins.</text>
</comment>
<keyword evidence="3 10" id="KW-0813">Transport</keyword>
<dbReference type="EMBL" id="DOOG01000165">
    <property type="protein sequence ID" value="HBV00276.1"/>
    <property type="molecule type" value="Genomic_DNA"/>
</dbReference>
<evidence type="ECO:0000256" key="5">
    <source>
        <dbReference type="ARBA" id="ARBA00022519"/>
    </source>
</evidence>
<proteinExistence type="inferred from homology"/>
<feature type="compositionally biased region" description="Low complexity" evidence="11">
    <location>
        <begin position="209"/>
        <end position="218"/>
    </location>
</feature>
<evidence type="ECO:0000256" key="6">
    <source>
        <dbReference type="ARBA" id="ARBA00022692"/>
    </source>
</evidence>
<dbReference type="PROSITE" id="PS52015">
    <property type="entry name" value="TONB_CTD"/>
    <property type="match status" value="1"/>
</dbReference>
<dbReference type="NCBIfam" id="TIGR01352">
    <property type="entry name" value="tonB_Cterm"/>
    <property type="match status" value="1"/>
</dbReference>
<keyword evidence="9" id="KW-0472">Membrane</keyword>
<keyword evidence="8" id="KW-1133">Transmembrane helix</keyword>
<evidence type="ECO:0000256" key="11">
    <source>
        <dbReference type="SAM" id="MobiDB-lite"/>
    </source>
</evidence>
<protein>
    <recommendedName>
        <fullName evidence="10">Protein TonB</fullName>
    </recommendedName>
</protein>
<feature type="compositionally biased region" description="Acidic residues" evidence="11">
    <location>
        <begin position="74"/>
        <end position="144"/>
    </location>
</feature>
<feature type="region of interest" description="Disordered" evidence="11">
    <location>
        <begin position="47"/>
        <end position="225"/>
    </location>
</feature>
<dbReference type="RefSeq" id="WP_276655097.1">
    <property type="nucleotide sequence ID" value="NZ_DOOG01000165.1"/>
</dbReference>
<dbReference type="GO" id="GO:0015031">
    <property type="term" value="P:protein transport"/>
    <property type="evidence" value="ECO:0007669"/>
    <property type="project" value="UniProtKB-UniRule"/>
</dbReference>
<dbReference type="PANTHER" id="PTHR33446">
    <property type="entry name" value="PROTEIN TONB-RELATED"/>
    <property type="match status" value="1"/>
</dbReference>
<dbReference type="InterPro" id="IPR037682">
    <property type="entry name" value="TonB_C"/>
</dbReference>
<evidence type="ECO:0000256" key="10">
    <source>
        <dbReference type="RuleBase" id="RU362123"/>
    </source>
</evidence>
<organism evidence="13 14">
    <name type="scientific">Thalassospira lucentensis</name>
    <dbReference type="NCBI Taxonomy" id="168935"/>
    <lineage>
        <taxon>Bacteria</taxon>
        <taxon>Pseudomonadati</taxon>
        <taxon>Pseudomonadota</taxon>
        <taxon>Alphaproteobacteria</taxon>
        <taxon>Rhodospirillales</taxon>
        <taxon>Thalassospiraceae</taxon>
        <taxon>Thalassospira</taxon>
    </lineage>
</organism>
<dbReference type="SUPFAM" id="SSF74653">
    <property type="entry name" value="TolA/TonB C-terminal domain"/>
    <property type="match status" value="1"/>
</dbReference>
<comment type="similarity">
    <text evidence="2 10">Belongs to the TonB family.</text>
</comment>
<feature type="compositionally biased region" description="Low complexity" evidence="11">
    <location>
        <begin position="48"/>
        <end position="64"/>
    </location>
</feature>
<keyword evidence="4 10" id="KW-1003">Cell membrane</keyword>
<dbReference type="GO" id="GO:0055085">
    <property type="term" value="P:transmembrane transport"/>
    <property type="evidence" value="ECO:0007669"/>
    <property type="project" value="InterPro"/>
</dbReference>
<sequence length="323" mass="34664">MSKRVDFLIATGLTGLVLAGGVVLAMPDPQPSGWGGAGSVQSISISLGAGQATTGETETDQQAADSVESRMAEEPVEEVEPEPEPEPVVEPEPESEPVAEPEPIAEPELVVEEVVEPEPVPEPEPEPEPEIVEPVPEPEPEPEPEPVVVQKLADVLPVQMKPKPPVKKVEAPKPVKKVETPKPQKAPAPTPPAGATNSSHSEGTVGEVAQSQAASSSSGSGGGAASRAAMVDYKSSVVQMLNRYREYPERAKRRRIEGQNSIRVVIAKDGSIEVFEMISGSGSKLLDRETQRMIERVKQFPPFPEHMIEERITLTIPVIYNIR</sequence>
<dbReference type="InterPro" id="IPR006260">
    <property type="entry name" value="TonB/TolA_C"/>
</dbReference>
<evidence type="ECO:0000256" key="7">
    <source>
        <dbReference type="ARBA" id="ARBA00022927"/>
    </source>
</evidence>
<evidence type="ECO:0000256" key="4">
    <source>
        <dbReference type="ARBA" id="ARBA00022475"/>
    </source>
</evidence>
<gene>
    <name evidence="13" type="ORF">DEF21_20560</name>
</gene>
<keyword evidence="10" id="KW-0735">Signal-anchor</keyword>
<evidence type="ECO:0000313" key="13">
    <source>
        <dbReference type="EMBL" id="HBV00276.1"/>
    </source>
</evidence>
<dbReference type="GO" id="GO:0031992">
    <property type="term" value="F:energy transducer activity"/>
    <property type="evidence" value="ECO:0007669"/>
    <property type="project" value="InterPro"/>
</dbReference>
<comment type="caution">
    <text evidence="13">The sequence shown here is derived from an EMBL/GenBank/DDBJ whole genome shotgun (WGS) entry which is preliminary data.</text>
</comment>
<dbReference type="AlphaFoldDB" id="A0A358HYL4"/>
<dbReference type="Pfam" id="PF03544">
    <property type="entry name" value="TonB_C"/>
    <property type="match status" value="1"/>
</dbReference>
<keyword evidence="5 10" id="KW-0997">Cell inner membrane</keyword>
<dbReference type="InterPro" id="IPR051045">
    <property type="entry name" value="TonB-dependent_transducer"/>
</dbReference>
<dbReference type="PRINTS" id="PR01374">
    <property type="entry name" value="TONBPROTEIN"/>
</dbReference>
<evidence type="ECO:0000256" key="8">
    <source>
        <dbReference type="ARBA" id="ARBA00022989"/>
    </source>
</evidence>
<evidence type="ECO:0000256" key="1">
    <source>
        <dbReference type="ARBA" id="ARBA00004383"/>
    </source>
</evidence>
<keyword evidence="7 10" id="KW-0653">Protein transport</keyword>
<evidence type="ECO:0000256" key="3">
    <source>
        <dbReference type="ARBA" id="ARBA00022448"/>
    </source>
</evidence>
<evidence type="ECO:0000259" key="12">
    <source>
        <dbReference type="PROSITE" id="PS52015"/>
    </source>
</evidence>